<keyword evidence="3 6" id="KW-0812">Transmembrane</keyword>
<comment type="caution">
    <text evidence="6">Lacks conserved residue(s) required for the propagation of feature annotation.</text>
</comment>
<evidence type="ECO:0000256" key="4">
    <source>
        <dbReference type="ARBA" id="ARBA00022989"/>
    </source>
</evidence>
<evidence type="ECO:0000313" key="8">
    <source>
        <dbReference type="Proteomes" id="UP000017836"/>
    </source>
</evidence>
<accession>W1NRJ8</accession>
<dbReference type="PANTHER" id="PTHR11266">
    <property type="entry name" value="PEROXISOMAL MEMBRANE PROTEIN 2, PXMP2 MPV17"/>
    <property type="match status" value="1"/>
</dbReference>
<evidence type="ECO:0000256" key="1">
    <source>
        <dbReference type="ARBA" id="ARBA00004141"/>
    </source>
</evidence>
<dbReference type="GO" id="GO:0016020">
    <property type="term" value="C:membrane"/>
    <property type="evidence" value="ECO:0007669"/>
    <property type="project" value="UniProtKB-SubCell"/>
</dbReference>
<sequence length="248" mass="27669">MGSLGIGGGFGWKYHFGRKHGHPRRAKACESGDGESTLEGNGDWNFKFPLKPALTAASLALTGDTIAQITRPTTPTTSTQQPHLTKKDAISNHDWLRALRMAAYGFLLYGPGSHAWYQLLDSTLPKQTLENLTLKVILNQVVLGPCVIAVIFAWNNLWIGRLSELPKKYQNDALPTLFNGFKFWIPVSVLNFGIKLSTFKNLRAISERVFSGQLRRLLQCTFRKGVLWSIKEAFAPYLAFPLSLFMGN</sequence>
<dbReference type="eggNOG" id="KOG1944">
    <property type="taxonomic scope" value="Eukaryota"/>
</dbReference>
<dbReference type="HOGENOM" id="CLU_049109_5_0_1"/>
<evidence type="ECO:0000256" key="5">
    <source>
        <dbReference type="ARBA" id="ARBA00023136"/>
    </source>
</evidence>
<comment type="similarity">
    <text evidence="2 6">Belongs to the peroxisomal membrane protein PXMP2/4 family.</text>
</comment>
<gene>
    <name evidence="7" type="ORF">AMTR_s00130p00060850</name>
</gene>
<feature type="transmembrane region" description="Helical" evidence="6">
    <location>
        <begin position="137"/>
        <end position="159"/>
    </location>
</feature>
<comment type="subcellular location">
    <subcellularLocation>
        <location evidence="1">Membrane</location>
        <topology evidence="1">Multi-pass membrane protein</topology>
    </subcellularLocation>
</comment>
<dbReference type="Proteomes" id="UP000017836">
    <property type="component" value="Unassembled WGS sequence"/>
</dbReference>
<evidence type="ECO:0000256" key="6">
    <source>
        <dbReference type="RuleBase" id="RU363053"/>
    </source>
</evidence>
<dbReference type="AlphaFoldDB" id="W1NRJ8"/>
<evidence type="ECO:0000256" key="3">
    <source>
        <dbReference type="ARBA" id="ARBA00022692"/>
    </source>
</evidence>
<dbReference type="PANTHER" id="PTHR11266:SF91">
    <property type="entry name" value="EXPRESSED PROTEIN"/>
    <property type="match status" value="1"/>
</dbReference>
<dbReference type="STRING" id="13333.W1NRJ8"/>
<dbReference type="EMBL" id="KI395898">
    <property type="protein sequence ID" value="ERM97650.1"/>
    <property type="molecule type" value="Genomic_DNA"/>
</dbReference>
<evidence type="ECO:0000313" key="7">
    <source>
        <dbReference type="EMBL" id="ERM97650.1"/>
    </source>
</evidence>
<reference evidence="8" key="1">
    <citation type="journal article" date="2013" name="Science">
        <title>The Amborella genome and the evolution of flowering plants.</title>
        <authorList>
            <consortium name="Amborella Genome Project"/>
        </authorList>
    </citation>
    <scope>NUCLEOTIDE SEQUENCE [LARGE SCALE GENOMIC DNA]</scope>
</reference>
<protein>
    <submittedName>
        <fullName evidence="7">Uncharacterized protein</fullName>
    </submittedName>
</protein>
<dbReference type="Gramene" id="ERM97650">
    <property type="protein sequence ID" value="ERM97650"/>
    <property type="gene ID" value="AMTR_s00130p00060850"/>
</dbReference>
<proteinExistence type="inferred from homology"/>
<keyword evidence="8" id="KW-1185">Reference proteome</keyword>
<dbReference type="InterPro" id="IPR007248">
    <property type="entry name" value="Mpv17_PMP22"/>
</dbReference>
<organism evidence="7 8">
    <name type="scientific">Amborella trichopoda</name>
    <dbReference type="NCBI Taxonomy" id="13333"/>
    <lineage>
        <taxon>Eukaryota</taxon>
        <taxon>Viridiplantae</taxon>
        <taxon>Streptophyta</taxon>
        <taxon>Embryophyta</taxon>
        <taxon>Tracheophyta</taxon>
        <taxon>Spermatophyta</taxon>
        <taxon>Magnoliopsida</taxon>
        <taxon>Amborellales</taxon>
        <taxon>Amborellaceae</taxon>
        <taxon>Amborella</taxon>
    </lineage>
</organism>
<dbReference type="GO" id="GO:0005737">
    <property type="term" value="C:cytoplasm"/>
    <property type="evidence" value="ECO:0000318"/>
    <property type="project" value="GO_Central"/>
</dbReference>
<keyword evidence="5 6" id="KW-0472">Membrane</keyword>
<keyword evidence="4 6" id="KW-1133">Transmembrane helix</keyword>
<name>W1NRJ8_AMBTC</name>
<evidence type="ECO:0000256" key="2">
    <source>
        <dbReference type="ARBA" id="ARBA00006824"/>
    </source>
</evidence>